<dbReference type="Pfam" id="PF07382">
    <property type="entry name" value="HC2"/>
    <property type="match status" value="1"/>
</dbReference>
<dbReference type="GO" id="GO:0030527">
    <property type="term" value="F:structural constituent of chromatin"/>
    <property type="evidence" value="ECO:0007669"/>
    <property type="project" value="InterPro"/>
</dbReference>
<gene>
    <name evidence="2" type="primary">LOC101074279</name>
</gene>
<reference evidence="2" key="3">
    <citation type="submission" date="2025-09" db="UniProtKB">
        <authorList>
            <consortium name="Ensembl"/>
        </authorList>
    </citation>
    <scope>IDENTIFICATION</scope>
</reference>
<feature type="region of interest" description="Disordered" evidence="1">
    <location>
        <begin position="1"/>
        <end position="130"/>
    </location>
</feature>
<feature type="compositionally biased region" description="Low complexity" evidence="1">
    <location>
        <begin position="119"/>
        <end position="130"/>
    </location>
</feature>
<evidence type="ECO:0000256" key="1">
    <source>
        <dbReference type="SAM" id="MobiDB-lite"/>
    </source>
</evidence>
<dbReference type="GO" id="GO:0030261">
    <property type="term" value="P:chromosome condensation"/>
    <property type="evidence" value="ECO:0007669"/>
    <property type="project" value="InterPro"/>
</dbReference>
<dbReference type="Ensembl" id="ENSTRUT00000085254.1">
    <property type="protein sequence ID" value="ENSTRUP00000083419.1"/>
    <property type="gene ID" value="ENSTRUG00000024955.2"/>
</dbReference>
<dbReference type="GO" id="GO:0003677">
    <property type="term" value="F:DNA binding"/>
    <property type="evidence" value="ECO:0007669"/>
    <property type="project" value="InterPro"/>
</dbReference>
<protein>
    <submittedName>
        <fullName evidence="2">Si:ch211-215a10.4</fullName>
    </submittedName>
</protein>
<evidence type="ECO:0000313" key="3">
    <source>
        <dbReference type="Proteomes" id="UP000005226"/>
    </source>
</evidence>
<reference evidence="2" key="2">
    <citation type="submission" date="2025-08" db="UniProtKB">
        <authorList>
            <consortium name="Ensembl"/>
        </authorList>
    </citation>
    <scope>IDENTIFICATION</scope>
</reference>
<dbReference type="InterPro" id="IPR018790">
    <property type="entry name" value="DUF2358"/>
</dbReference>
<dbReference type="PANTHER" id="PTHR31094:SF2">
    <property type="entry name" value="RIKEN CDNA 2310061I04 GENE"/>
    <property type="match status" value="1"/>
</dbReference>
<sequence>MSSRKVSSRRLSSRRLSSRKVSSRKVSSRRVSSRKVSSRRVSSRKVSSRRLSSRRVSSRKVSSRRLSSRRVSSRRLSSRRLSSRRLSSRKVSSRRLSSRRVSSRRLSSRKVSSRKVSSRRVSSSPDCSWPSSCLSVSYLAAQCCSPSKERWSQPTGQGSELPLEVDSAHLLLELPRFFQKNHDYSMYSADLEFINGPLNMKTRGRVRYQLFLSLWRLLSLCYYAEVRLEVLKLTKHMEDGTIKARWRVKGLPFHSVLLRFYYKDKSQLYRTSDAFSTFYLGEDGLIHCHRVEKMMPSQPPILSRVTSLLAKTLVALGLQEQRPALNLLPLLLTSLRQARTPQQD</sequence>
<name>A0A674PCU3_TAKRU</name>
<feature type="compositionally biased region" description="Basic residues" evidence="1">
    <location>
        <begin position="1"/>
        <end position="118"/>
    </location>
</feature>
<dbReference type="Proteomes" id="UP000005226">
    <property type="component" value="Chromosome 12"/>
</dbReference>
<dbReference type="GeneTree" id="ENSGT00390000008658"/>
<dbReference type="InterPro" id="IPR009970">
    <property type="entry name" value="HC2"/>
</dbReference>
<accession>A0A674PCU3</accession>
<organism evidence="2 3">
    <name type="scientific">Takifugu rubripes</name>
    <name type="common">Japanese pufferfish</name>
    <name type="synonym">Fugu rubripes</name>
    <dbReference type="NCBI Taxonomy" id="31033"/>
    <lineage>
        <taxon>Eukaryota</taxon>
        <taxon>Metazoa</taxon>
        <taxon>Chordata</taxon>
        <taxon>Craniata</taxon>
        <taxon>Vertebrata</taxon>
        <taxon>Euteleostomi</taxon>
        <taxon>Actinopterygii</taxon>
        <taxon>Neopterygii</taxon>
        <taxon>Teleostei</taxon>
        <taxon>Neoteleostei</taxon>
        <taxon>Acanthomorphata</taxon>
        <taxon>Eupercaria</taxon>
        <taxon>Tetraodontiformes</taxon>
        <taxon>Tetradontoidea</taxon>
        <taxon>Tetraodontidae</taxon>
        <taxon>Takifugu</taxon>
    </lineage>
</organism>
<proteinExistence type="predicted"/>
<keyword evidence="3" id="KW-1185">Reference proteome</keyword>
<dbReference type="AlphaFoldDB" id="A0A674PCU3"/>
<dbReference type="PANTHER" id="PTHR31094">
    <property type="entry name" value="RIKEN CDNA 2310061I04 GENE"/>
    <property type="match status" value="1"/>
</dbReference>
<dbReference type="Pfam" id="PF10184">
    <property type="entry name" value="DUF2358"/>
    <property type="match status" value="1"/>
</dbReference>
<evidence type="ECO:0000313" key="2">
    <source>
        <dbReference type="Ensembl" id="ENSTRUP00000083419.1"/>
    </source>
</evidence>
<reference evidence="2 3" key="1">
    <citation type="journal article" date="2011" name="Genome Biol. Evol.">
        <title>Integration of the genetic map and genome assembly of fugu facilitates insights into distinct features of genome evolution in teleosts and mammals.</title>
        <authorList>
            <person name="Kai W."/>
            <person name="Kikuchi K."/>
            <person name="Tohari S."/>
            <person name="Chew A.K."/>
            <person name="Tay A."/>
            <person name="Fujiwara A."/>
            <person name="Hosoya S."/>
            <person name="Suetake H."/>
            <person name="Naruse K."/>
            <person name="Brenner S."/>
            <person name="Suzuki Y."/>
            <person name="Venkatesh B."/>
        </authorList>
    </citation>
    <scope>NUCLEOTIDE SEQUENCE [LARGE SCALE GENOMIC DNA]</scope>
</reference>